<keyword evidence="2" id="KW-0732">Signal</keyword>
<dbReference type="EMBL" id="FNRA01000009">
    <property type="protein sequence ID" value="SEB05489.1"/>
    <property type="molecule type" value="Genomic_DNA"/>
</dbReference>
<protein>
    <recommendedName>
        <fullName evidence="3">3-keto-alpha-glucoside-1,2-lyase/3-keto-2-hydroxy-glucal hydratase domain-containing protein</fullName>
    </recommendedName>
</protein>
<organism evidence="4 5">
    <name type="scientific">Pedobacter hartonius</name>
    <dbReference type="NCBI Taxonomy" id="425514"/>
    <lineage>
        <taxon>Bacteria</taxon>
        <taxon>Pseudomonadati</taxon>
        <taxon>Bacteroidota</taxon>
        <taxon>Sphingobacteriia</taxon>
        <taxon>Sphingobacteriales</taxon>
        <taxon>Sphingobacteriaceae</taxon>
        <taxon>Pedobacter</taxon>
    </lineage>
</organism>
<gene>
    <name evidence="4" type="ORF">SAMN05443550_10989</name>
</gene>
<evidence type="ECO:0000256" key="1">
    <source>
        <dbReference type="SAM" id="MobiDB-lite"/>
    </source>
</evidence>
<feature type="domain" description="3-keto-alpha-glucoside-1,2-lyase/3-keto-2-hydroxy-glucal hydratase" evidence="3">
    <location>
        <begin position="247"/>
        <end position="455"/>
    </location>
</feature>
<evidence type="ECO:0000313" key="4">
    <source>
        <dbReference type="EMBL" id="SEB05489.1"/>
    </source>
</evidence>
<reference evidence="4 5" key="1">
    <citation type="submission" date="2016-10" db="EMBL/GenBank/DDBJ databases">
        <authorList>
            <person name="de Groot N.N."/>
        </authorList>
    </citation>
    <scope>NUCLEOTIDE SEQUENCE [LARGE SCALE GENOMIC DNA]</scope>
    <source>
        <strain evidence="4 5">DSM 19033</strain>
    </source>
</reference>
<keyword evidence="5" id="KW-1185">Reference proteome</keyword>
<name>A0A1H4G7C0_9SPHI</name>
<dbReference type="STRING" id="425514.SAMN05443550_10989"/>
<dbReference type="RefSeq" id="WP_090558600.1">
    <property type="nucleotide sequence ID" value="NZ_FNRA01000009.1"/>
</dbReference>
<feature type="domain" description="3-keto-alpha-glucoside-1,2-lyase/3-keto-2-hydroxy-glucal hydratase" evidence="3">
    <location>
        <begin position="30"/>
        <end position="216"/>
    </location>
</feature>
<sequence>MINKSDIRAGILIFSLSIAGLSGVSAQNSSLFDGKTLKGWKKTAGSATYQVVNGVIIGTTVEGSGNSFLVTEKEYQDFVLDIDVKLESPKGNSGVQVRSHFDPSGNQGKGKVFGRQAEIDPTDRKWSGGVYDEGRREWLYPLSLNPSAGDAYKKDDYNHLKIECIGNEMKTWINGVPASYVIDTLDKSGFIALQVHGITEAAEAGKKVYFKNIKIQTSEIVPAPFPLGIYVVNYVPNTLSSYEKKNGWELLFDGKSSKGWVGAGKNVFPARGWQIADGLISVLPAEGKESTNGGDIVTTAQFAAFDLSFEFLLTPGANSGLKYFVTLKEQTQGSAIGLEYQVLDDALHPDAKLGRDGNRTLASLYDLITADKPKRFIHPIGQWNTGRVVVYPDNRVEHYLNGIKVLDYQRASPAFRELVALSKYKDWKEFGEAKQGHILLQDHGNKVSFRSIRIRKLE</sequence>
<dbReference type="Gene3D" id="2.60.120.560">
    <property type="entry name" value="Exo-inulinase, domain 1"/>
    <property type="match status" value="2"/>
</dbReference>
<proteinExistence type="predicted"/>
<evidence type="ECO:0000259" key="3">
    <source>
        <dbReference type="Pfam" id="PF06439"/>
    </source>
</evidence>
<dbReference type="Proteomes" id="UP000198850">
    <property type="component" value="Unassembled WGS sequence"/>
</dbReference>
<dbReference type="OrthoDB" id="9806233at2"/>
<dbReference type="Pfam" id="PF06439">
    <property type="entry name" value="3keto-disac_hyd"/>
    <property type="match status" value="2"/>
</dbReference>
<feature type="region of interest" description="Disordered" evidence="1">
    <location>
        <begin position="91"/>
        <end position="112"/>
    </location>
</feature>
<dbReference type="GO" id="GO:0016787">
    <property type="term" value="F:hydrolase activity"/>
    <property type="evidence" value="ECO:0007669"/>
    <property type="project" value="InterPro"/>
</dbReference>
<feature type="chain" id="PRO_5011581643" description="3-keto-alpha-glucoside-1,2-lyase/3-keto-2-hydroxy-glucal hydratase domain-containing protein" evidence="2">
    <location>
        <begin position="27"/>
        <end position="458"/>
    </location>
</feature>
<dbReference type="AlphaFoldDB" id="A0A1H4G7C0"/>
<dbReference type="InterPro" id="IPR010496">
    <property type="entry name" value="AL/BT2_dom"/>
</dbReference>
<accession>A0A1H4G7C0</accession>
<feature type="signal peptide" evidence="2">
    <location>
        <begin position="1"/>
        <end position="26"/>
    </location>
</feature>
<evidence type="ECO:0000313" key="5">
    <source>
        <dbReference type="Proteomes" id="UP000198850"/>
    </source>
</evidence>
<evidence type="ECO:0000256" key="2">
    <source>
        <dbReference type="SAM" id="SignalP"/>
    </source>
</evidence>